<dbReference type="Gene3D" id="3.30.1540.10">
    <property type="entry name" value="formyl-coa transferase, domain 3"/>
    <property type="match status" value="1"/>
</dbReference>
<accession>A0A381YJH4</accession>
<sequence>MSGPLEGIRVVEMASWMFVPSAASVLVDWGADVLKVESPDGGDPQRGLISSGLLPGGAGGVNFMVEQPNRGKRSLAINVANPDGHEAFMKVIETADVFLTNYLPSVRHRLGIDVDDLRDRNPALIIARGSGQGPKGPDAEKGGYDGASFWARGGLSAVFPEGPDGWPQGQPSPAFGDVMGGLAIAGAISAALVKRERTGEPSVVDVSLLATAIWQLSPMVVAAKLFGFGRLPAGDRTQIPNPGVNTYRTSDDRFISLILLQSDKHWDDLCERLDRPDLATDPKFADSAVRAENTSECIAQLDEAFGSQTLEYWRERLEDFSGVWTPFQTLTELYEDVQTVANGYLPTMKAANGDQVQLVASPAQFDETPVGVERAPELGEHTEVLLNELGVSWDELAAMKESGAIL</sequence>
<dbReference type="Gene3D" id="3.40.50.10540">
    <property type="entry name" value="Crotonobetainyl-coa:carnitine coa-transferase, domain 1"/>
    <property type="match status" value="1"/>
</dbReference>
<proteinExistence type="predicted"/>
<dbReference type="InterPro" id="IPR003673">
    <property type="entry name" value="CoA-Trfase_fam_III"/>
</dbReference>
<name>A0A381YJH4_9ZZZZ</name>
<dbReference type="PANTHER" id="PTHR48228:SF2">
    <property type="entry name" value="E-CINNAMOYL-COA:R-PHENYLLACTATE COA TRANSFERASE LARGE SUBUNIT"/>
    <property type="match status" value="1"/>
</dbReference>
<dbReference type="EMBL" id="UINC01018373">
    <property type="protein sequence ID" value="SVA77125.1"/>
    <property type="molecule type" value="Genomic_DNA"/>
</dbReference>
<protein>
    <recommendedName>
        <fullName evidence="2">Formyl-CoA transferase</fullName>
    </recommendedName>
</protein>
<dbReference type="InterPro" id="IPR023606">
    <property type="entry name" value="CoA-Trfase_III_dom_1_sf"/>
</dbReference>
<dbReference type="SUPFAM" id="SSF89796">
    <property type="entry name" value="CoA-transferase family III (CaiB/BaiF)"/>
    <property type="match status" value="1"/>
</dbReference>
<evidence type="ECO:0000313" key="1">
    <source>
        <dbReference type="EMBL" id="SVA77125.1"/>
    </source>
</evidence>
<dbReference type="InterPro" id="IPR044855">
    <property type="entry name" value="CoA-Trfase_III_dom3_sf"/>
</dbReference>
<dbReference type="Pfam" id="PF02515">
    <property type="entry name" value="CoA_transf_3"/>
    <property type="match status" value="1"/>
</dbReference>
<dbReference type="PANTHER" id="PTHR48228">
    <property type="entry name" value="SUCCINYL-COA--D-CITRAMALATE COA-TRANSFERASE"/>
    <property type="match status" value="1"/>
</dbReference>
<gene>
    <name evidence="1" type="ORF">METZ01_LOCUS129979</name>
</gene>
<dbReference type="GO" id="GO:0003824">
    <property type="term" value="F:catalytic activity"/>
    <property type="evidence" value="ECO:0007669"/>
    <property type="project" value="InterPro"/>
</dbReference>
<dbReference type="InterPro" id="IPR050509">
    <property type="entry name" value="CoA-transferase_III"/>
</dbReference>
<organism evidence="1">
    <name type="scientific">marine metagenome</name>
    <dbReference type="NCBI Taxonomy" id="408172"/>
    <lineage>
        <taxon>unclassified sequences</taxon>
        <taxon>metagenomes</taxon>
        <taxon>ecological metagenomes</taxon>
    </lineage>
</organism>
<dbReference type="AlphaFoldDB" id="A0A381YJH4"/>
<evidence type="ECO:0008006" key="2">
    <source>
        <dbReference type="Google" id="ProtNLM"/>
    </source>
</evidence>
<reference evidence="1" key="1">
    <citation type="submission" date="2018-05" db="EMBL/GenBank/DDBJ databases">
        <authorList>
            <person name="Lanie J.A."/>
            <person name="Ng W.-L."/>
            <person name="Kazmierczak K.M."/>
            <person name="Andrzejewski T.M."/>
            <person name="Davidsen T.M."/>
            <person name="Wayne K.J."/>
            <person name="Tettelin H."/>
            <person name="Glass J.I."/>
            <person name="Rusch D."/>
            <person name="Podicherti R."/>
            <person name="Tsui H.-C.T."/>
            <person name="Winkler M.E."/>
        </authorList>
    </citation>
    <scope>NUCLEOTIDE SEQUENCE</scope>
</reference>